<dbReference type="InterPro" id="IPR050404">
    <property type="entry name" value="Heme-degrading_MO"/>
</dbReference>
<gene>
    <name evidence="2" type="ORF">AMD01_00170</name>
</gene>
<evidence type="ECO:0000313" key="2">
    <source>
        <dbReference type="EMBL" id="KOO50226.1"/>
    </source>
</evidence>
<dbReference type="STRING" id="284581.AMD01_00170"/>
<dbReference type="PANTHER" id="PTHR34474">
    <property type="entry name" value="SIGNAL TRANSDUCTION PROTEIN TRAP"/>
    <property type="match status" value="1"/>
</dbReference>
<dbReference type="Pfam" id="PF03992">
    <property type="entry name" value="ABM"/>
    <property type="match status" value="1"/>
</dbReference>
<keyword evidence="3" id="KW-1185">Reference proteome</keyword>
<reference evidence="3" key="1">
    <citation type="submission" date="2015-08" db="EMBL/GenBank/DDBJ databases">
        <title>Fjat-14210 dsm16467.</title>
        <authorList>
            <person name="Liu B."/>
            <person name="Wang J."/>
            <person name="Zhu Y."/>
            <person name="Liu G."/>
            <person name="Chen Q."/>
            <person name="Chen Z."/>
            <person name="Lan J."/>
            <person name="Che J."/>
            <person name="Ge C."/>
            <person name="Shi H."/>
            <person name="Pan Z."/>
            <person name="Liu X."/>
        </authorList>
    </citation>
    <scope>NUCLEOTIDE SEQUENCE [LARGE SCALE GENOMIC DNA]</scope>
    <source>
        <strain evidence="3">DSM 16467</strain>
    </source>
</reference>
<dbReference type="SUPFAM" id="SSF54909">
    <property type="entry name" value="Dimeric alpha+beta barrel"/>
    <property type="match status" value="1"/>
</dbReference>
<dbReference type="InterPro" id="IPR011008">
    <property type="entry name" value="Dimeric_a/b-barrel"/>
</dbReference>
<dbReference type="RefSeq" id="WP_053399371.1">
    <property type="nucleotide sequence ID" value="NZ_LILC01000002.1"/>
</dbReference>
<comment type="caution">
    <text evidence="2">The sequence shown here is derived from an EMBL/GenBank/DDBJ whole genome shotgun (WGS) entry which is preliminary data.</text>
</comment>
<dbReference type="OrthoDB" id="2352283at2"/>
<dbReference type="AlphaFoldDB" id="A0A0M0LGX8"/>
<sequence length="168" mass="19141">MNLYLTFGTTDYLKKIVDEHSGQELRLLEEDSDKAILLHETDGERFFHEGHEYQVLDSVGSLQNGTFAVLNNIPVSDEGRSLFEHRFSKRAGLIESEPGFGAIRVLRPLDTDTYVILTLWNSEKDFSNWQSSNAYGQAHKKRGTSEGIDQQENIFPRPSYVTSYHAVN</sequence>
<name>A0A0M0LGX8_9BACI</name>
<organism evidence="2 3">
    <name type="scientific">Priestia koreensis</name>
    <dbReference type="NCBI Taxonomy" id="284581"/>
    <lineage>
        <taxon>Bacteria</taxon>
        <taxon>Bacillati</taxon>
        <taxon>Bacillota</taxon>
        <taxon>Bacilli</taxon>
        <taxon>Bacillales</taxon>
        <taxon>Bacillaceae</taxon>
        <taxon>Priestia</taxon>
    </lineage>
</organism>
<evidence type="ECO:0000259" key="1">
    <source>
        <dbReference type="PROSITE" id="PS51725"/>
    </source>
</evidence>
<dbReference type="PROSITE" id="PS51725">
    <property type="entry name" value="ABM"/>
    <property type="match status" value="1"/>
</dbReference>
<evidence type="ECO:0000313" key="3">
    <source>
        <dbReference type="Proteomes" id="UP000037558"/>
    </source>
</evidence>
<dbReference type="PANTHER" id="PTHR34474:SF2">
    <property type="entry name" value="SIGNAL TRANSDUCTION PROTEIN TRAP"/>
    <property type="match status" value="1"/>
</dbReference>
<feature type="domain" description="ABM" evidence="1">
    <location>
        <begin position="67"/>
        <end position="155"/>
    </location>
</feature>
<proteinExistence type="predicted"/>
<dbReference type="Proteomes" id="UP000037558">
    <property type="component" value="Unassembled WGS sequence"/>
</dbReference>
<dbReference type="PATRIC" id="fig|284581.3.peg.266"/>
<dbReference type="EMBL" id="LILC01000002">
    <property type="protein sequence ID" value="KOO50226.1"/>
    <property type="molecule type" value="Genomic_DNA"/>
</dbReference>
<protein>
    <recommendedName>
        <fullName evidence="1">ABM domain-containing protein</fullName>
    </recommendedName>
</protein>
<dbReference type="Gene3D" id="3.30.70.100">
    <property type="match status" value="1"/>
</dbReference>
<accession>A0A0M0LGX8</accession>
<dbReference type="InterPro" id="IPR007138">
    <property type="entry name" value="ABM_dom"/>
</dbReference>